<dbReference type="AlphaFoldDB" id="A0A2T1DKD9"/>
<evidence type="ECO:0000313" key="1">
    <source>
        <dbReference type="EMBL" id="PSB20942.1"/>
    </source>
</evidence>
<sequence length="76" mass="8680">MESRAFKNSKGTIYLYVRAWHCRALMQIYRVNQTDINVNSIKLFAAVANPGCPLNPQNWGTLNLNSELEVPQNWGI</sequence>
<proteinExistence type="predicted"/>
<reference evidence="1 2" key="2">
    <citation type="submission" date="2018-03" db="EMBL/GenBank/DDBJ databases">
        <title>The ancient ancestry and fast evolution of plastids.</title>
        <authorList>
            <person name="Moore K.R."/>
            <person name="Magnabosco C."/>
            <person name="Momper L."/>
            <person name="Gold D.A."/>
            <person name="Bosak T."/>
            <person name="Fournier G.P."/>
        </authorList>
    </citation>
    <scope>NUCLEOTIDE SEQUENCE [LARGE SCALE GENOMIC DNA]</scope>
    <source>
        <strain evidence="1 2">ULC007</strain>
    </source>
</reference>
<name>A0A2T1DKD9_9CYAN</name>
<dbReference type="EMBL" id="PVWG01000004">
    <property type="protein sequence ID" value="PSB20942.1"/>
    <property type="molecule type" value="Genomic_DNA"/>
</dbReference>
<protein>
    <submittedName>
        <fullName evidence="1">Uncharacterized protein</fullName>
    </submittedName>
</protein>
<reference evidence="1 2" key="1">
    <citation type="submission" date="2018-02" db="EMBL/GenBank/DDBJ databases">
        <authorList>
            <person name="Cohen D.B."/>
            <person name="Kent A.D."/>
        </authorList>
    </citation>
    <scope>NUCLEOTIDE SEQUENCE [LARGE SCALE GENOMIC DNA]</scope>
    <source>
        <strain evidence="1 2">ULC007</strain>
    </source>
</reference>
<dbReference type="Proteomes" id="UP000238634">
    <property type="component" value="Unassembled WGS sequence"/>
</dbReference>
<evidence type="ECO:0000313" key="2">
    <source>
        <dbReference type="Proteomes" id="UP000238634"/>
    </source>
</evidence>
<comment type="caution">
    <text evidence="1">The sequence shown here is derived from an EMBL/GenBank/DDBJ whole genome shotgun (WGS) entry which is preliminary data.</text>
</comment>
<gene>
    <name evidence="1" type="ORF">C7B65_05920</name>
</gene>
<organism evidence="1 2">
    <name type="scientific">Phormidesmis priestleyi ULC007</name>
    <dbReference type="NCBI Taxonomy" id="1920490"/>
    <lineage>
        <taxon>Bacteria</taxon>
        <taxon>Bacillati</taxon>
        <taxon>Cyanobacteriota</taxon>
        <taxon>Cyanophyceae</taxon>
        <taxon>Leptolyngbyales</taxon>
        <taxon>Leptolyngbyaceae</taxon>
        <taxon>Phormidesmis</taxon>
    </lineage>
</organism>
<accession>A0A2T1DKD9</accession>
<keyword evidence="2" id="KW-1185">Reference proteome</keyword>